<evidence type="ECO:0000256" key="11">
    <source>
        <dbReference type="SAM" id="Phobius"/>
    </source>
</evidence>
<evidence type="ECO:0000256" key="3">
    <source>
        <dbReference type="ARBA" id="ARBA00005435"/>
    </source>
</evidence>
<dbReference type="Gene3D" id="2.40.50.90">
    <property type="match status" value="1"/>
</dbReference>
<protein>
    <recommendedName>
        <fullName evidence="4">Probable endonuclease LCL3</fullName>
    </recommendedName>
    <alternativeName>
        <fullName evidence="5">Probable endonuclease lcl3</fullName>
    </alternativeName>
</protein>
<feature type="region of interest" description="Disordered" evidence="10">
    <location>
        <begin position="1"/>
        <end position="34"/>
    </location>
</feature>
<accession>A0ABR3Z2M7</accession>
<name>A0ABR3Z2M7_9PEZI</name>
<sequence length="263" mass="29506">MVWPFTGSGTSTPPSKSPDPKQPSSTWTQSLTGPSSQSSVPLAAALDWAPTFASTVIALGVINLYGKYLRRIPGSMFIKPDMYRSRSLYGRVTSVGDGDGLQLYHMPGGRFAGWGWLRKVPTKKVDLKGNTISIRIAGIDAPEAAHFGKPAQPYAFEAQRWLTDYVRNRNVRVRILRSDQYERVIATVFIRRWGIFRYDVGLEMLKRGLATTYEAKTGVEFGGRETLYKAAEAKAKTAKAGIWALKNFESPREYKDRYNLRKK</sequence>
<keyword evidence="11" id="KW-1133">Transmembrane helix</keyword>
<keyword evidence="9" id="KW-0106">Calcium</keyword>
<comment type="subcellular location">
    <subcellularLocation>
        <location evidence="1">Membrane</location>
        <topology evidence="1">Single-pass membrane protein</topology>
    </subcellularLocation>
    <subcellularLocation>
        <location evidence="2">Mitochondrion</location>
    </subcellularLocation>
</comment>
<feature type="domain" description="TNase-like" evidence="12">
    <location>
        <begin position="86"/>
        <end position="245"/>
    </location>
</feature>
<keyword evidence="8 13" id="KW-0378">Hydrolase</keyword>
<dbReference type="PANTHER" id="PTHR12302">
    <property type="entry name" value="EBNA2 BINDING PROTEIN P100"/>
    <property type="match status" value="1"/>
</dbReference>
<dbReference type="Proteomes" id="UP001583280">
    <property type="component" value="Unassembled WGS sequence"/>
</dbReference>
<organism evidence="13 14">
    <name type="scientific">Ceratocystis pirilliformis</name>
    <dbReference type="NCBI Taxonomy" id="259994"/>
    <lineage>
        <taxon>Eukaryota</taxon>
        <taxon>Fungi</taxon>
        <taxon>Dikarya</taxon>
        <taxon>Ascomycota</taxon>
        <taxon>Pezizomycotina</taxon>
        <taxon>Sordariomycetes</taxon>
        <taxon>Hypocreomycetidae</taxon>
        <taxon>Microascales</taxon>
        <taxon>Ceratocystidaceae</taxon>
        <taxon>Ceratocystis</taxon>
    </lineage>
</organism>
<reference evidence="13 14" key="1">
    <citation type="journal article" date="2024" name="IMA Fungus">
        <title>IMA Genome - F19 : A genome assembly and annotation guide to empower mycologists, including annotated draft genome sequences of Ceratocystis pirilliformis, Diaporthe australafricana, Fusarium ophioides, Paecilomyces lecythidis, and Sporothrix stenoceras.</title>
        <authorList>
            <person name="Aylward J."/>
            <person name="Wilson A.M."/>
            <person name="Visagie C.M."/>
            <person name="Spraker J."/>
            <person name="Barnes I."/>
            <person name="Buitendag C."/>
            <person name="Ceriani C."/>
            <person name="Del Mar Angel L."/>
            <person name="du Plessis D."/>
            <person name="Fuchs T."/>
            <person name="Gasser K."/>
            <person name="Kramer D."/>
            <person name="Li W."/>
            <person name="Munsamy K."/>
            <person name="Piso A."/>
            <person name="Price J.L."/>
            <person name="Sonnekus B."/>
            <person name="Thomas C."/>
            <person name="van der Nest A."/>
            <person name="van Dijk A."/>
            <person name="van Heerden A."/>
            <person name="van Vuuren N."/>
            <person name="Yilmaz N."/>
            <person name="Duong T.A."/>
            <person name="van der Merwe N.A."/>
            <person name="Wingfield M.J."/>
            <person name="Wingfield B.D."/>
        </authorList>
    </citation>
    <scope>NUCLEOTIDE SEQUENCE [LARGE SCALE GENOMIC DNA]</scope>
    <source>
        <strain evidence="13 14">CMW 12675</strain>
    </source>
</reference>
<evidence type="ECO:0000313" key="14">
    <source>
        <dbReference type="Proteomes" id="UP001583280"/>
    </source>
</evidence>
<evidence type="ECO:0000256" key="9">
    <source>
        <dbReference type="ARBA" id="ARBA00022837"/>
    </source>
</evidence>
<evidence type="ECO:0000256" key="8">
    <source>
        <dbReference type="ARBA" id="ARBA00022801"/>
    </source>
</evidence>
<dbReference type="EMBL" id="JAWDJO010000091">
    <property type="protein sequence ID" value="KAL1894461.1"/>
    <property type="molecule type" value="Genomic_DNA"/>
</dbReference>
<dbReference type="Pfam" id="PF00565">
    <property type="entry name" value="SNase"/>
    <property type="match status" value="1"/>
</dbReference>
<evidence type="ECO:0000259" key="12">
    <source>
        <dbReference type="PROSITE" id="PS50830"/>
    </source>
</evidence>
<dbReference type="PANTHER" id="PTHR12302:SF3">
    <property type="entry name" value="SERINE_THREONINE-PROTEIN KINASE 31"/>
    <property type="match status" value="1"/>
</dbReference>
<comment type="similarity">
    <text evidence="3">Belongs to the LCL3 family.</text>
</comment>
<dbReference type="SMART" id="SM00318">
    <property type="entry name" value="SNc"/>
    <property type="match status" value="1"/>
</dbReference>
<dbReference type="PROSITE" id="PS50830">
    <property type="entry name" value="TNASE_3"/>
    <property type="match status" value="1"/>
</dbReference>
<keyword evidence="11" id="KW-0472">Membrane</keyword>
<evidence type="ECO:0000256" key="7">
    <source>
        <dbReference type="ARBA" id="ARBA00022759"/>
    </source>
</evidence>
<evidence type="ECO:0000256" key="5">
    <source>
        <dbReference type="ARBA" id="ARBA00014651"/>
    </source>
</evidence>
<keyword evidence="6" id="KW-0540">Nuclease</keyword>
<keyword evidence="11" id="KW-0812">Transmembrane</keyword>
<evidence type="ECO:0000313" key="13">
    <source>
        <dbReference type="EMBL" id="KAL1894461.1"/>
    </source>
</evidence>
<proteinExistence type="inferred from homology"/>
<keyword evidence="7 13" id="KW-0255">Endonuclease</keyword>
<keyword evidence="14" id="KW-1185">Reference proteome</keyword>
<evidence type="ECO:0000256" key="10">
    <source>
        <dbReference type="SAM" id="MobiDB-lite"/>
    </source>
</evidence>
<evidence type="ECO:0000256" key="2">
    <source>
        <dbReference type="ARBA" id="ARBA00004173"/>
    </source>
</evidence>
<dbReference type="InterPro" id="IPR016071">
    <property type="entry name" value="Staphylococal_nuclease_OB-fold"/>
</dbReference>
<dbReference type="GO" id="GO:1990599">
    <property type="term" value="F:3' overhang single-stranded DNA endodeoxyribonuclease activity"/>
    <property type="evidence" value="ECO:0007669"/>
    <property type="project" value="UniProtKB-EC"/>
</dbReference>
<feature type="compositionally biased region" description="Low complexity" evidence="10">
    <location>
        <begin position="1"/>
        <end position="14"/>
    </location>
</feature>
<dbReference type="SUPFAM" id="SSF50199">
    <property type="entry name" value="Staphylococcal nuclease"/>
    <property type="match status" value="1"/>
</dbReference>
<feature type="transmembrane region" description="Helical" evidence="11">
    <location>
        <begin position="48"/>
        <end position="66"/>
    </location>
</feature>
<dbReference type="InterPro" id="IPR035437">
    <property type="entry name" value="SNase_OB-fold_sf"/>
</dbReference>
<evidence type="ECO:0000256" key="4">
    <source>
        <dbReference type="ARBA" id="ARBA00013404"/>
    </source>
</evidence>
<comment type="caution">
    <text evidence="13">The sequence shown here is derived from an EMBL/GenBank/DDBJ whole genome shotgun (WGS) entry which is preliminary data.</text>
</comment>
<evidence type="ECO:0000256" key="6">
    <source>
        <dbReference type="ARBA" id="ARBA00022722"/>
    </source>
</evidence>
<evidence type="ECO:0000256" key="1">
    <source>
        <dbReference type="ARBA" id="ARBA00004167"/>
    </source>
</evidence>
<gene>
    <name evidence="13" type="primary">LCL3</name>
    <name evidence="13" type="ORF">Cpir12675_003690</name>
</gene>